<feature type="compositionally biased region" description="Basic and acidic residues" evidence="1">
    <location>
        <begin position="599"/>
        <end position="611"/>
    </location>
</feature>
<dbReference type="SUPFAM" id="SSF56112">
    <property type="entry name" value="Protein kinase-like (PK-like)"/>
    <property type="match status" value="1"/>
</dbReference>
<keyword evidence="4" id="KW-1185">Reference proteome</keyword>
<dbReference type="Gene3D" id="1.10.510.10">
    <property type="entry name" value="Transferase(Phosphotransferase) domain 1"/>
    <property type="match status" value="1"/>
</dbReference>
<dbReference type="EMBL" id="JAUIRO010000005">
    <property type="protein sequence ID" value="KAK0713677.1"/>
    <property type="molecule type" value="Genomic_DNA"/>
</dbReference>
<dbReference type="Proteomes" id="UP001172101">
    <property type="component" value="Unassembled WGS sequence"/>
</dbReference>
<dbReference type="InterPro" id="IPR008271">
    <property type="entry name" value="Ser/Thr_kinase_AS"/>
</dbReference>
<dbReference type="PROSITE" id="PS50011">
    <property type="entry name" value="PROTEIN_KINASE_DOM"/>
    <property type="match status" value="1"/>
</dbReference>
<reference evidence="3" key="1">
    <citation type="submission" date="2023-06" db="EMBL/GenBank/DDBJ databases">
        <title>Genome-scale phylogeny and comparative genomics of the fungal order Sordariales.</title>
        <authorList>
            <consortium name="Lawrence Berkeley National Laboratory"/>
            <person name="Hensen N."/>
            <person name="Bonometti L."/>
            <person name="Westerberg I."/>
            <person name="Brannstrom I.O."/>
            <person name="Guillou S."/>
            <person name="Cros-Aarteil S."/>
            <person name="Calhoun S."/>
            <person name="Haridas S."/>
            <person name="Kuo A."/>
            <person name="Mondo S."/>
            <person name="Pangilinan J."/>
            <person name="Riley R."/>
            <person name="LaButti K."/>
            <person name="Andreopoulos B."/>
            <person name="Lipzen A."/>
            <person name="Chen C."/>
            <person name="Yanf M."/>
            <person name="Daum C."/>
            <person name="Ng V."/>
            <person name="Clum A."/>
            <person name="Steindorff A."/>
            <person name="Ohm R."/>
            <person name="Martin F."/>
            <person name="Silar P."/>
            <person name="Natvig D."/>
            <person name="Lalanne C."/>
            <person name="Gautier V."/>
            <person name="Ament-velasquez S.L."/>
            <person name="Kruys A."/>
            <person name="Hutchinson M.I."/>
            <person name="Powell A.J."/>
            <person name="Barry K."/>
            <person name="Miller A.N."/>
            <person name="Grigoriev I.V."/>
            <person name="Debuchy R."/>
            <person name="Gladieux P."/>
            <person name="Thoren M.H."/>
            <person name="Johannesson H."/>
        </authorList>
    </citation>
    <scope>NUCLEOTIDE SEQUENCE</scope>
    <source>
        <strain evidence="3">SMH2392-1A</strain>
    </source>
</reference>
<organism evidence="3 4">
    <name type="scientific">Lasiosphaeria miniovina</name>
    <dbReference type="NCBI Taxonomy" id="1954250"/>
    <lineage>
        <taxon>Eukaryota</taxon>
        <taxon>Fungi</taxon>
        <taxon>Dikarya</taxon>
        <taxon>Ascomycota</taxon>
        <taxon>Pezizomycotina</taxon>
        <taxon>Sordariomycetes</taxon>
        <taxon>Sordariomycetidae</taxon>
        <taxon>Sordariales</taxon>
        <taxon>Lasiosphaeriaceae</taxon>
        <taxon>Lasiosphaeria</taxon>
    </lineage>
</organism>
<accession>A0AA40DUC1</accession>
<dbReference type="GeneID" id="85323440"/>
<gene>
    <name evidence="3" type="ORF">B0T26DRAFT_677983</name>
</gene>
<feature type="region of interest" description="Disordered" evidence="1">
    <location>
        <begin position="423"/>
        <end position="442"/>
    </location>
</feature>
<dbReference type="PROSITE" id="PS00108">
    <property type="entry name" value="PROTEIN_KINASE_ST"/>
    <property type="match status" value="1"/>
</dbReference>
<proteinExistence type="predicted"/>
<dbReference type="RefSeq" id="XP_060295000.1">
    <property type="nucleotide sequence ID" value="XM_060440170.1"/>
</dbReference>
<evidence type="ECO:0000313" key="3">
    <source>
        <dbReference type="EMBL" id="KAK0713677.1"/>
    </source>
</evidence>
<feature type="domain" description="Protein kinase" evidence="2">
    <location>
        <begin position="118"/>
        <end position="497"/>
    </location>
</feature>
<feature type="region of interest" description="Disordered" evidence="1">
    <location>
        <begin position="498"/>
        <end position="669"/>
    </location>
</feature>
<dbReference type="InterPro" id="IPR001245">
    <property type="entry name" value="Ser-Thr/Tyr_kinase_cat_dom"/>
</dbReference>
<dbReference type="GO" id="GO:0004672">
    <property type="term" value="F:protein kinase activity"/>
    <property type="evidence" value="ECO:0007669"/>
    <property type="project" value="InterPro"/>
</dbReference>
<dbReference type="InterPro" id="IPR000719">
    <property type="entry name" value="Prot_kinase_dom"/>
</dbReference>
<feature type="compositionally biased region" description="Basic and acidic residues" evidence="1">
    <location>
        <begin position="656"/>
        <end position="669"/>
    </location>
</feature>
<dbReference type="InterPro" id="IPR011009">
    <property type="entry name" value="Kinase-like_dom_sf"/>
</dbReference>
<sequence length="669" mass="75801">MRTQDSVQEVLRQLKLKYLYLVKSADSDLILPKGNAENRYREDHCVMFLSPQGELVVRDLTPDNSTSLEISEAGPRDKIHNFIGDGPRQRVIARLPQKRHILTIGKDARFFVAWNDRLVQPQYISSAEYGLRRFAYQTGQLGALPVTDSFLGSVYYYTPSEKVDHSRDKAAILKEQETAFKHEAKILQKLKCDDGVNNFIIRFGGFDEISNVMWFPPHNGTLDSLMKPIRDRHEQSGCIRPALQQLPGLVWMEPFIRQIASALAFLESEKIVHQDIKSPNIFYNCDDQAEGWIFVLGNFGYAKDLNCIVEPGKRWRAEVERKGLIKAGVDPKPDPKLKTEPEYNPPHKDCHHLGPEYNKWRLNVNFPRWEERFYPGACATSDSYQFMVLILEGCCGLICKNEMGMTDEDWALKVRFLAEKLRDPSAETPQEPVAVATPPLPSHEEKDSLWLKERHRWASRLHELGANKIIGNLIWSYVQLDDTRRTKQSRLPKFPWTDFMVFQPPAPTATQTPAPDGARPPQPDPSKKTIQKPLGIPPAAQPKPGMPPLGEGSTLKIDTARSKTQISTGYAGTWLPPSPPESPKKAAASQPTRHQTTQQREHSQPEQEEQSKVVLTVGPPKRKATGTELEEETNRVPRPAPRNSHGNGDAQDGPEEDPKNHDKKNPDKR</sequence>
<evidence type="ECO:0000256" key="1">
    <source>
        <dbReference type="SAM" id="MobiDB-lite"/>
    </source>
</evidence>
<dbReference type="AlphaFoldDB" id="A0AA40DUC1"/>
<protein>
    <recommendedName>
        <fullName evidence="2">Protein kinase domain-containing protein</fullName>
    </recommendedName>
</protein>
<feature type="compositionally biased region" description="Pro residues" evidence="1">
    <location>
        <begin position="535"/>
        <end position="547"/>
    </location>
</feature>
<dbReference type="GO" id="GO:0005524">
    <property type="term" value="F:ATP binding"/>
    <property type="evidence" value="ECO:0007669"/>
    <property type="project" value="InterPro"/>
</dbReference>
<name>A0AA40DUC1_9PEZI</name>
<evidence type="ECO:0000259" key="2">
    <source>
        <dbReference type="PROSITE" id="PS50011"/>
    </source>
</evidence>
<dbReference type="Pfam" id="PF07714">
    <property type="entry name" value="PK_Tyr_Ser-Thr"/>
    <property type="match status" value="1"/>
</dbReference>
<comment type="caution">
    <text evidence="3">The sequence shown here is derived from an EMBL/GenBank/DDBJ whole genome shotgun (WGS) entry which is preliminary data.</text>
</comment>
<evidence type="ECO:0000313" key="4">
    <source>
        <dbReference type="Proteomes" id="UP001172101"/>
    </source>
</evidence>